<dbReference type="STRING" id="32507.ENSNBRP00000013974"/>
<feature type="domain" description="S1 motif" evidence="1">
    <location>
        <begin position="21"/>
        <end position="91"/>
    </location>
</feature>
<reference evidence="2" key="1">
    <citation type="submission" date="2025-08" db="UniProtKB">
        <authorList>
            <consortium name="Ensembl"/>
        </authorList>
    </citation>
    <scope>IDENTIFICATION</scope>
</reference>
<dbReference type="GO" id="GO:0043489">
    <property type="term" value="P:RNA stabilization"/>
    <property type="evidence" value="ECO:0007669"/>
    <property type="project" value="TreeGrafter"/>
</dbReference>
<dbReference type="PROSITE" id="PS50126">
    <property type="entry name" value="S1"/>
    <property type="match status" value="1"/>
</dbReference>
<dbReference type="SUPFAM" id="SSF50249">
    <property type="entry name" value="Nucleic acid-binding proteins"/>
    <property type="match status" value="1"/>
</dbReference>
<dbReference type="Bgee" id="ENSNBRG00000010797">
    <property type="expression patterns" value="Expressed in brain and 4 other cell types or tissues"/>
</dbReference>
<dbReference type="GeneTree" id="ENSGT00510000047363"/>
<name>A0A3Q4MLR1_NEOBR</name>
<evidence type="ECO:0000259" key="1">
    <source>
        <dbReference type="PROSITE" id="PS50126"/>
    </source>
</evidence>
<dbReference type="PANTHER" id="PTHR15838:SF1">
    <property type="entry name" value="ZINC FINGER CCHC DOMAIN-CONTAINING PROTEIN 17"/>
    <property type="match status" value="1"/>
</dbReference>
<dbReference type="SMART" id="SM00316">
    <property type="entry name" value="S1"/>
    <property type="match status" value="1"/>
</dbReference>
<evidence type="ECO:0000313" key="3">
    <source>
        <dbReference type="Proteomes" id="UP000261580"/>
    </source>
</evidence>
<organism evidence="2 3">
    <name type="scientific">Neolamprologus brichardi</name>
    <name type="common">Fairy cichlid</name>
    <name type="synonym">Lamprologus brichardi</name>
    <dbReference type="NCBI Taxonomy" id="32507"/>
    <lineage>
        <taxon>Eukaryota</taxon>
        <taxon>Metazoa</taxon>
        <taxon>Chordata</taxon>
        <taxon>Craniata</taxon>
        <taxon>Vertebrata</taxon>
        <taxon>Euteleostomi</taxon>
        <taxon>Actinopterygii</taxon>
        <taxon>Neopterygii</taxon>
        <taxon>Teleostei</taxon>
        <taxon>Neoteleostei</taxon>
        <taxon>Acanthomorphata</taxon>
        <taxon>Ovalentaria</taxon>
        <taxon>Cichlomorphae</taxon>
        <taxon>Cichliformes</taxon>
        <taxon>Cichlidae</taxon>
        <taxon>African cichlids</taxon>
        <taxon>Pseudocrenilabrinae</taxon>
        <taxon>Lamprologini</taxon>
        <taxon>Neolamprologus</taxon>
    </lineage>
</organism>
<dbReference type="Pfam" id="PF00575">
    <property type="entry name" value="S1"/>
    <property type="match status" value="1"/>
</dbReference>
<dbReference type="GO" id="GO:0003723">
    <property type="term" value="F:RNA binding"/>
    <property type="evidence" value="ECO:0007669"/>
    <property type="project" value="TreeGrafter"/>
</dbReference>
<dbReference type="InterPro" id="IPR003029">
    <property type="entry name" value="S1_domain"/>
</dbReference>
<protein>
    <submittedName>
        <fullName evidence="2">Zinc finger, CCHC domain containing 17</fullName>
    </submittedName>
</protein>
<dbReference type="PANTHER" id="PTHR15838">
    <property type="entry name" value="NUCLEOLAR PROTEIN OF 40 KDA"/>
    <property type="match status" value="1"/>
</dbReference>
<proteinExistence type="predicted"/>
<dbReference type="Proteomes" id="UP000261580">
    <property type="component" value="Unassembled WGS sequence"/>
</dbReference>
<reference evidence="2" key="2">
    <citation type="submission" date="2025-09" db="UniProtKB">
        <authorList>
            <consortium name="Ensembl"/>
        </authorList>
    </citation>
    <scope>IDENTIFICATION</scope>
</reference>
<dbReference type="AlphaFoldDB" id="A0A3Q4MLR1"/>
<dbReference type="InterPro" id="IPR012340">
    <property type="entry name" value="NA-bd_OB-fold"/>
</dbReference>
<dbReference type="Gene3D" id="2.40.50.140">
    <property type="entry name" value="Nucleic acid-binding proteins"/>
    <property type="match status" value="1"/>
</dbReference>
<sequence length="147" mass="16400">MSDRDRRPSEPAGLDGLPPLYSIAKGEVVSVQTYGAFVRLPGYRKEGLVHVSEMSASRVENASEIVDVGEHVWIKVIGREVTISHVFWTTFIQQGPGNSFSFAHLLCLCCKTKQNFQHTAGTVRKNSRIHNLYPYSIHSFLNHLSSG</sequence>
<dbReference type="Ensembl" id="ENSNBRT00000014355.1">
    <property type="protein sequence ID" value="ENSNBRP00000013974.1"/>
    <property type="gene ID" value="ENSNBRG00000010797.1"/>
</dbReference>
<keyword evidence="3" id="KW-1185">Reference proteome</keyword>
<accession>A0A3Q4MLR1</accession>
<evidence type="ECO:0000313" key="2">
    <source>
        <dbReference type="Ensembl" id="ENSNBRP00000013974.1"/>
    </source>
</evidence>